<dbReference type="Gene3D" id="2.40.128.130">
    <property type="entry name" value="Autotransporter beta-domain"/>
    <property type="match status" value="1"/>
</dbReference>
<dbReference type="SUPFAM" id="SSF103515">
    <property type="entry name" value="Autotransporter"/>
    <property type="match status" value="1"/>
</dbReference>
<evidence type="ECO:0000256" key="2">
    <source>
        <dbReference type="SAM" id="MobiDB-lite"/>
    </source>
</evidence>
<keyword evidence="1 3" id="KW-0732">Signal</keyword>
<proteinExistence type="predicted"/>
<protein>
    <submittedName>
        <fullName evidence="5">Autotransporter beta-domain</fullName>
    </submittedName>
</protein>
<dbReference type="Pfam" id="PF03797">
    <property type="entry name" value="Autotransporter"/>
    <property type="match status" value="1"/>
</dbReference>
<reference evidence="5 6" key="1">
    <citation type="journal article" date="2022" name="bioRxiv">
        <title>Ecology and evolution of chlamydial symbionts of arthropods.</title>
        <authorList>
            <person name="Halter T."/>
            <person name="Koestlbacher S."/>
            <person name="Collingro A."/>
            <person name="Sixt B.S."/>
            <person name="Toenshoff E.R."/>
            <person name="Hendrickx F."/>
            <person name="Kostanjsek R."/>
            <person name="Horn M."/>
        </authorList>
    </citation>
    <scope>NUCLEOTIDE SEQUENCE [LARGE SCALE GENOMIC DNA]</scope>
    <source>
        <strain evidence="5">W744xW776</strain>
    </source>
</reference>
<evidence type="ECO:0000256" key="3">
    <source>
        <dbReference type="SAM" id="SignalP"/>
    </source>
</evidence>
<gene>
    <name evidence="5" type="ORF">RHABOEDO_001257</name>
</gene>
<evidence type="ECO:0000313" key="5">
    <source>
        <dbReference type="EMBL" id="QYF49007.1"/>
    </source>
</evidence>
<evidence type="ECO:0000256" key="1">
    <source>
        <dbReference type="ARBA" id="ARBA00022729"/>
    </source>
</evidence>
<dbReference type="RefSeq" id="WP_215216556.1">
    <property type="nucleotide sequence ID" value="NZ_CP075587.1"/>
</dbReference>
<feature type="chain" id="PRO_5045816516" evidence="3">
    <location>
        <begin position="22"/>
        <end position="1287"/>
    </location>
</feature>
<dbReference type="Pfam" id="PF12951">
    <property type="entry name" value="PATR"/>
    <property type="match status" value="4"/>
</dbReference>
<dbReference type="InterPro" id="IPR011050">
    <property type="entry name" value="Pectin_lyase_fold/virulence"/>
</dbReference>
<feature type="compositionally biased region" description="Gly residues" evidence="2">
    <location>
        <begin position="208"/>
        <end position="221"/>
    </location>
</feature>
<feature type="region of interest" description="Disordered" evidence="2">
    <location>
        <begin position="193"/>
        <end position="259"/>
    </location>
</feature>
<keyword evidence="6" id="KW-1185">Reference proteome</keyword>
<feature type="compositionally biased region" description="Gly residues" evidence="2">
    <location>
        <begin position="233"/>
        <end position="256"/>
    </location>
</feature>
<dbReference type="InterPro" id="IPR005546">
    <property type="entry name" value="Autotransporte_beta"/>
</dbReference>
<dbReference type="NCBIfam" id="TIGR02601">
    <property type="entry name" value="autotrns_rpt"/>
    <property type="match status" value="2"/>
</dbReference>
<feature type="region of interest" description="Disordered" evidence="2">
    <location>
        <begin position="353"/>
        <end position="372"/>
    </location>
</feature>
<dbReference type="InterPro" id="IPR036709">
    <property type="entry name" value="Autotransporte_beta_dom_sf"/>
</dbReference>
<dbReference type="EMBL" id="CP075587">
    <property type="protein sequence ID" value="QYF49007.1"/>
    <property type="molecule type" value="Genomic_DNA"/>
</dbReference>
<organism evidence="5 6">
    <name type="scientific">Candidatus Rhabdochlamydia oedothoracis</name>
    <dbReference type="NCBI Taxonomy" id="2720720"/>
    <lineage>
        <taxon>Bacteria</taxon>
        <taxon>Pseudomonadati</taxon>
        <taxon>Chlamydiota</taxon>
        <taxon>Chlamydiia</taxon>
        <taxon>Parachlamydiales</taxon>
        <taxon>Candidatus Rhabdochlamydiaceae</taxon>
        <taxon>Candidatus Rhabdochlamydia</taxon>
    </lineage>
</organism>
<evidence type="ECO:0000313" key="6">
    <source>
        <dbReference type="Proteomes" id="UP000826014"/>
    </source>
</evidence>
<dbReference type="Proteomes" id="UP000826014">
    <property type="component" value="Chromosome"/>
</dbReference>
<feature type="domain" description="Autotransporter" evidence="4">
    <location>
        <begin position="1001"/>
        <end position="1287"/>
    </location>
</feature>
<evidence type="ECO:0000259" key="4">
    <source>
        <dbReference type="PROSITE" id="PS51208"/>
    </source>
</evidence>
<name>A0ABX8V185_9BACT</name>
<feature type="signal peptide" evidence="3">
    <location>
        <begin position="1"/>
        <end position="21"/>
    </location>
</feature>
<sequence length="1287" mass="130174">MKNLGLFIFSSTIVFSALSWAGSFTVTNNLDDEVEGSLRKAIVDLNNSLDSSNTITINPGLSPIILQTDLPFIASSVDITASGSTPQVIDGNNNQFCLFSTVPFTPSLSVSIENCTLKNGGAIGGSGGDSAGGGGGGGLGAGGALFIGFNDVVTFNSNVELLNNKAQGGSGGNVMTSDANPLPVAGGGGGISCLPNKNAPNSSEQNQGNGGGFMPGKGASGGVSLSELNDAMGYGGGDGGGGSSGNSPGPGGGSGSGASATGNGSVAGGYCGGGGGVGFSPAASFGIGGGGGNGGGNATDTGPSTGGAGGGFGSGGAGGIGKIANSGGGGGGGGFGGGGGGGLTGGGGGGFGSGGGGGSSGQMGKGGFFGGDGGDNTGAGGGGGALGGAVFVGERATLILLNPTTIQDNTTEIGKAGVKTGTDGNPVETGAATPGKGYAKDIFLFKDAQLILDGESNWNANFAIEADPDAPEDYFDNGILKKNTGMITLSGVNSYRGGTHINGGFLIASQDSNLGDPSGGISFDGGTLKAQMSFSSARNVSLLGLGTINVESNSTLTLSGIVSGDSSLIKSNSGNLILTGVNTYSGGTTIDQGILALSEDGTLVSEGAVTINNTGSFDISGITASSQTIGDLSGSGTIVLGTKTLIEGTSNNTSYAGVISGTGSFTKQGTGTLTLTGDNSYTGGITVNAGVLVGNTTSLQQGIENNSTVVFDQAETGTYSGIISGSGILTKQGPGVVNFTNDSSGFSSGTVNINAGTLLVNNKLGGAFTVATNAILGGGGTAIGNVTNNGSVQPGNSIGTLTIDGDYTQTDSGELVIEINEAGATDLLKVTGIATLDGALQVHPTPGTYSAGTIYTFLTAGTDPTDPTVNGEFSSNSSTYPVDYTINYLSNEVQLLILTDSLIIPPIVIPPIVIRASRPKGNAGAVEDYLFCSSFDFAETDIDTVAKALLVLPTDQYIKALNRLTPSQFGALALNELENNFSVVNTFFLSGENQRGGCYENDCEPTDIWFNPLGFVYSQDSRPEIGHEAIGFTNQTYGFTIGIDHLFTDNWSLGAGIGYSQSQLDWKQQAGKACASSGYLGPCLKYNSENFYFDFLVLGTGSFYDVHRKIKFPGISRNADSTPTIWNISESILAGFRLERYCNFFLQPEILLDQLNIFQEAFKENKANSINLSVKRKYASFLRFLINMKLAKKWLYCNMCLVPSVNVGWLRTTPLSGRHYTASFREGTFCKSDFSVTSFHQITDQILLGAQFSVSSQNGFSISLGYDGKFGNGSKINQVNMALDWKF</sequence>
<dbReference type="PROSITE" id="PS51208">
    <property type="entry name" value="AUTOTRANSPORTER"/>
    <property type="match status" value="1"/>
</dbReference>
<accession>A0ABX8V185</accession>
<dbReference type="SUPFAM" id="SSF51126">
    <property type="entry name" value="Pectin lyase-like"/>
    <property type="match status" value="1"/>
</dbReference>
<dbReference type="SMART" id="SM00869">
    <property type="entry name" value="Autotransporter"/>
    <property type="match status" value="1"/>
</dbReference>
<dbReference type="InterPro" id="IPR013425">
    <property type="entry name" value="Autotrns_rpt"/>
</dbReference>